<dbReference type="NCBIfam" id="NF004040">
    <property type="entry name" value="PRK05537.1"/>
    <property type="match status" value="1"/>
</dbReference>
<dbReference type="SUPFAM" id="SSF52540">
    <property type="entry name" value="P-loop containing nucleoside triphosphate hydrolases"/>
    <property type="match status" value="1"/>
</dbReference>
<dbReference type="STRING" id="1592317.DPF_2566"/>
<feature type="domain" description="ATP-sulfurylase PUA-like" evidence="10">
    <location>
        <begin position="19"/>
        <end position="166"/>
    </location>
</feature>
<dbReference type="InterPro" id="IPR002891">
    <property type="entry name" value="APS"/>
</dbReference>
<comment type="pathway">
    <text evidence="2 7">Sulfur metabolism; hydrogen sulfide biosynthesis; sulfite from sulfate: step 2/3.</text>
</comment>
<name>A0A194ALC1_9BACT</name>
<dbReference type="CDD" id="cd02027">
    <property type="entry name" value="APSK"/>
    <property type="match status" value="1"/>
</dbReference>
<dbReference type="Proteomes" id="UP000095200">
    <property type="component" value="Unassembled WGS sequence"/>
</dbReference>
<comment type="function">
    <text evidence="7">Catalyzes the synthesis of activated sulfate.</text>
</comment>
<dbReference type="Pfam" id="PF14306">
    <property type="entry name" value="PUA_2"/>
    <property type="match status" value="1"/>
</dbReference>
<feature type="binding site" evidence="7">
    <location>
        <begin position="405"/>
        <end position="412"/>
    </location>
    <ligand>
        <name>ATP</name>
        <dbReference type="ChEBI" id="CHEBI:30616"/>
    </ligand>
</feature>
<evidence type="ECO:0000256" key="4">
    <source>
        <dbReference type="ARBA" id="ARBA00022679"/>
    </source>
</evidence>
<dbReference type="InterPro" id="IPR015947">
    <property type="entry name" value="PUA-like_sf"/>
</dbReference>
<evidence type="ECO:0000259" key="10">
    <source>
        <dbReference type="Pfam" id="PF14306"/>
    </source>
</evidence>
<dbReference type="InterPro" id="IPR050512">
    <property type="entry name" value="Sulf_AdTrans/APS_kinase"/>
</dbReference>
<dbReference type="NCBIfam" id="TIGR00455">
    <property type="entry name" value="apsK"/>
    <property type="match status" value="1"/>
</dbReference>
<accession>A0A194ALC1</accession>
<dbReference type="GO" id="GO:0070814">
    <property type="term" value="P:hydrogen sulfide biosynthetic process"/>
    <property type="evidence" value="ECO:0007669"/>
    <property type="project" value="UniProtKB-UniRule"/>
</dbReference>
<comment type="caution">
    <text evidence="11">The sequence shown here is derived from an EMBL/GenBank/DDBJ whole genome shotgun (WGS) entry which is preliminary data.</text>
</comment>
<dbReference type="PANTHER" id="PTHR42700">
    <property type="entry name" value="SULFATE ADENYLYLTRANSFERASE"/>
    <property type="match status" value="1"/>
</dbReference>
<dbReference type="GO" id="GO:0019379">
    <property type="term" value="P:sulfate assimilation, phosphoadenylyl sulfate reduction by phosphoadenylyl-sulfate reductase (thioredoxin)"/>
    <property type="evidence" value="ECO:0007669"/>
    <property type="project" value="TreeGrafter"/>
</dbReference>
<dbReference type="Pfam" id="PF01583">
    <property type="entry name" value="APS_kinase"/>
    <property type="match status" value="1"/>
</dbReference>
<evidence type="ECO:0000256" key="7">
    <source>
        <dbReference type="HAMAP-Rule" id="MF_00065"/>
    </source>
</evidence>
<dbReference type="GO" id="GO:0004781">
    <property type="term" value="F:sulfate adenylyltransferase (ATP) activity"/>
    <property type="evidence" value="ECO:0007669"/>
    <property type="project" value="InterPro"/>
</dbReference>
<dbReference type="PANTHER" id="PTHR42700:SF1">
    <property type="entry name" value="SULFATE ADENYLYLTRANSFERASE"/>
    <property type="match status" value="1"/>
</dbReference>
<dbReference type="GO" id="GO:0004020">
    <property type="term" value="F:adenylylsulfate kinase activity"/>
    <property type="evidence" value="ECO:0007669"/>
    <property type="project" value="UniProtKB-UniRule"/>
</dbReference>
<comment type="catalytic activity">
    <reaction evidence="1 7">
        <text>adenosine 5'-phosphosulfate + ATP = 3'-phosphoadenylyl sulfate + ADP + H(+)</text>
        <dbReference type="Rhea" id="RHEA:24152"/>
        <dbReference type="ChEBI" id="CHEBI:15378"/>
        <dbReference type="ChEBI" id="CHEBI:30616"/>
        <dbReference type="ChEBI" id="CHEBI:58243"/>
        <dbReference type="ChEBI" id="CHEBI:58339"/>
        <dbReference type="ChEBI" id="CHEBI:456216"/>
        <dbReference type="EC" id="2.7.1.25"/>
    </reaction>
</comment>
<evidence type="ECO:0000256" key="3">
    <source>
        <dbReference type="ARBA" id="ARBA00012121"/>
    </source>
</evidence>
<dbReference type="GO" id="GO:0005524">
    <property type="term" value="F:ATP binding"/>
    <property type="evidence" value="ECO:0007669"/>
    <property type="project" value="UniProtKB-UniRule"/>
</dbReference>
<dbReference type="Pfam" id="PF01747">
    <property type="entry name" value="ATP-sulfurylase"/>
    <property type="match status" value="1"/>
</dbReference>
<evidence type="ECO:0000259" key="8">
    <source>
        <dbReference type="Pfam" id="PF01583"/>
    </source>
</evidence>
<evidence type="ECO:0000259" key="9">
    <source>
        <dbReference type="Pfam" id="PF01747"/>
    </source>
</evidence>
<evidence type="ECO:0000313" key="12">
    <source>
        <dbReference type="Proteomes" id="UP000095200"/>
    </source>
</evidence>
<dbReference type="FunFam" id="3.40.50.300:FF:000802">
    <property type="entry name" value="Sulfate adenylyltransferase"/>
    <property type="match status" value="1"/>
</dbReference>
<sequence>MPEHAQSLMSFMNTSESLLVHLRRAEHLKTSVLSCPFIDLSSRQLCDLELLLNRAFYPLEGYLCQEDYESVLANMRLADGMLWPMPVTLDVPRCLAERCEPGTVVGLRDQEGFLLAILHVESVWRPDKRQEALQVFGTDDPAKHPAVRYLYDRVDEWYLGGRVEGLHLPMHYDFPSLWMTPSMAHQQFAQRGWRRVVGFQADTCLHCAHKEMILRASREVGASIFLHPLVGGFQTGKLDPITQVRCYQAFAARFPDNMIALGILPLAARWAGPREALWRALIHKNYGCSHVMLSDCMADPGADGDQALYPRWAGYDLVARHHEEIGIQPVRLKPMVYVENRAQYIPADEVREDMDIREISSQELQRRLEWGLDVPEWFSFPEVVQELRYAFPPRHKQGFTIFLTGFSGAGKSTLAKVLRKKFLEMRDRPVTLLDGDIVRRNLSSELDFSREHREINVRRIGFVASEITKNGGIAICAPIAPFEDSRQYNRELISRYGGYIEVYLSTPLEVCESRDRKGLYAKARKGMITGVTGIDDPYQPPVDPELTVDTSAVSPAEGAQMVLLFLEEQGYIK</sequence>
<dbReference type="SUPFAM" id="SSF52374">
    <property type="entry name" value="Nucleotidylyl transferase"/>
    <property type="match status" value="1"/>
</dbReference>
<keyword evidence="6 7" id="KW-0067">ATP-binding</keyword>
<comment type="caution">
    <text evidence="7">Lacks conserved residue(s) required for the propagation of feature annotation.</text>
</comment>
<dbReference type="EC" id="2.7.1.25" evidence="3 7"/>
<organism evidence="11 12">
    <name type="scientific">Desulfoplanes formicivorans</name>
    <dbReference type="NCBI Taxonomy" id="1592317"/>
    <lineage>
        <taxon>Bacteria</taxon>
        <taxon>Pseudomonadati</taxon>
        <taxon>Thermodesulfobacteriota</taxon>
        <taxon>Desulfovibrionia</taxon>
        <taxon>Desulfovibrionales</taxon>
        <taxon>Desulfoplanaceae</taxon>
        <taxon>Desulfoplanes</taxon>
    </lineage>
</organism>
<reference evidence="12" key="1">
    <citation type="submission" date="2016-06" db="EMBL/GenBank/DDBJ databases">
        <title>Draft genome sequence of Desulfoplanes formicivorans strain Pf12B.</title>
        <authorList>
            <person name="Watanabe M."/>
            <person name="Kojima H."/>
            <person name="Fukui M."/>
        </authorList>
    </citation>
    <scope>NUCLEOTIDE SEQUENCE [LARGE SCALE GENOMIC DNA]</scope>
    <source>
        <strain evidence="12">Pf12B</strain>
    </source>
</reference>
<evidence type="ECO:0000313" key="11">
    <source>
        <dbReference type="EMBL" id="GAU09831.1"/>
    </source>
</evidence>
<dbReference type="GO" id="GO:0005737">
    <property type="term" value="C:cytoplasm"/>
    <property type="evidence" value="ECO:0007669"/>
    <property type="project" value="TreeGrafter"/>
</dbReference>
<dbReference type="UniPathway" id="UPA00140">
    <property type="reaction ID" value="UER00205"/>
</dbReference>
<keyword evidence="12" id="KW-1185">Reference proteome</keyword>
<evidence type="ECO:0000256" key="6">
    <source>
        <dbReference type="ARBA" id="ARBA00022840"/>
    </source>
</evidence>
<dbReference type="SUPFAM" id="SSF88697">
    <property type="entry name" value="PUA domain-like"/>
    <property type="match status" value="1"/>
</dbReference>
<dbReference type="InterPro" id="IPR027417">
    <property type="entry name" value="P-loop_NTPase"/>
</dbReference>
<keyword evidence="7 11" id="KW-0418">Kinase</keyword>
<dbReference type="AlphaFoldDB" id="A0A194ALC1"/>
<dbReference type="EMBL" id="BDFE01000020">
    <property type="protein sequence ID" value="GAU09831.1"/>
    <property type="molecule type" value="Genomic_DNA"/>
</dbReference>
<gene>
    <name evidence="7" type="primary">cysC</name>
    <name evidence="11" type="ORF">DPF_2566</name>
</gene>
<dbReference type="Gene3D" id="3.10.400.10">
    <property type="entry name" value="Sulfate adenylyltransferase"/>
    <property type="match status" value="1"/>
</dbReference>
<dbReference type="GO" id="GO:0010134">
    <property type="term" value="P:sulfate assimilation via adenylyl sulfate reduction"/>
    <property type="evidence" value="ECO:0007669"/>
    <property type="project" value="TreeGrafter"/>
</dbReference>
<dbReference type="Gene3D" id="3.40.50.620">
    <property type="entry name" value="HUPs"/>
    <property type="match status" value="1"/>
</dbReference>
<protein>
    <recommendedName>
        <fullName evidence="3 7">Adenylyl-sulfate kinase</fullName>
        <ecNumber evidence="3 7">2.7.1.25</ecNumber>
    </recommendedName>
    <alternativeName>
        <fullName evidence="7">APS kinase</fullName>
    </alternativeName>
    <alternativeName>
        <fullName evidence="7">ATP adenosine-5'-phosphosulfate 3'-phosphotransferase</fullName>
    </alternativeName>
    <alternativeName>
        <fullName evidence="7">Adenosine-5'-phosphosulfate kinase</fullName>
    </alternativeName>
</protein>
<comment type="similarity">
    <text evidence="7">Belongs to the APS kinase family.</text>
</comment>
<dbReference type="InterPro" id="IPR014729">
    <property type="entry name" value="Rossmann-like_a/b/a_fold"/>
</dbReference>
<dbReference type="HAMAP" id="MF_00065">
    <property type="entry name" value="Adenylyl_sulf_kinase"/>
    <property type="match status" value="1"/>
</dbReference>
<proteinExistence type="inferred from homology"/>
<evidence type="ECO:0000256" key="2">
    <source>
        <dbReference type="ARBA" id="ARBA00004806"/>
    </source>
</evidence>
<keyword evidence="4 7" id="KW-0808">Transferase</keyword>
<evidence type="ECO:0000256" key="5">
    <source>
        <dbReference type="ARBA" id="ARBA00022741"/>
    </source>
</evidence>
<feature type="domain" description="APS kinase" evidence="8">
    <location>
        <begin position="397"/>
        <end position="549"/>
    </location>
</feature>
<dbReference type="InterPro" id="IPR025980">
    <property type="entry name" value="ATP-Sase_PUA-like_dom"/>
</dbReference>
<keyword evidence="7" id="KW-0597">Phosphoprotein</keyword>
<dbReference type="InterPro" id="IPR024951">
    <property type="entry name" value="Sulfurylase_cat_dom"/>
</dbReference>
<dbReference type="InterPro" id="IPR059117">
    <property type="entry name" value="APS_kinase_dom"/>
</dbReference>
<feature type="domain" description="Sulphate adenylyltransferase catalytic" evidence="9">
    <location>
        <begin position="176"/>
        <end position="388"/>
    </location>
</feature>
<evidence type="ECO:0000256" key="1">
    <source>
        <dbReference type="ARBA" id="ARBA00001823"/>
    </source>
</evidence>
<keyword evidence="5 7" id="KW-0547">Nucleotide-binding</keyword>
<dbReference type="Gene3D" id="3.40.50.300">
    <property type="entry name" value="P-loop containing nucleotide triphosphate hydrolases"/>
    <property type="match status" value="1"/>
</dbReference>